<evidence type="ECO:0000313" key="3">
    <source>
        <dbReference type="Proteomes" id="UP000297638"/>
    </source>
</evidence>
<dbReference type="RefSeq" id="WP_134780437.1">
    <property type="nucleotide sequence ID" value="NZ_SPDS01000001.1"/>
</dbReference>
<dbReference type="Gene3D" id="3.40.50.2020">
    <property type="match status" value="1"/>
</dbReference>
<keyword evidence="2" id="KW-0328">Glycosyltransferase</keyword>
<evidence type="ECO:0000313" key="2">
    <source>
        <dbReference type="EMBL" id="TFH57527.1"/>
    </source>
</evidence>
<dbReference type="InterPro" id="IPR000836">
    <property type="entry name" value="PRTase_dom"/>
</dbReference>
<feature type="domain" description="Phosphoribosyltransferase" evidence="1">
    <location>
        <begin position="32"/>
        <end position="180"/>
    </location>
</feature>
<keyword evidence="2" id="KW-0808">Transferase</keyword>
<dbReference type="AlphaFoldDB" id="A0A4Y8U1U0"/>
<name>A0A4Y8U1U0_9MICC</name>
<dbReference type="Proteomes" id="UP000297638">
    <property type="component" value="Unassembled WGS sequence"/>
</dbReference>
<protein>
    <submittedName>
        <fullName evidence="2">Phosphoribosyltransferase</fullName>
    </submittedName>
</protein>
<accession>A0A4Y8U1U0</accession>
<dbReference type="CDD" id="cd06223">
    <property type="entry name" value="PRTases_typeI"/>
    <property type="match status" value="1"/>
</dbReference>
<gene>
    <name evidence="2" type="ORF">EXY26_11320</name>
</gene>
<sequence length="220" mass="23921">MATDQSLKFDDRSHAGAALGMRLALELPAGSYTVLGLLRGGVPIAYEVAKILKARLGALAVRKLGVPSNPELAFGAIAHYASGNGRYINEEIYRRALRYFGADELDSLEYGTHSELMLLADTFRAYSPGLTGQTVILCDDGIATGATMKASVELVRRLEAKSIVIAIPVAARESAEELESLTEHVYAVWTPENFGAVGAYYRDFTQINQARVLQLLRLQD</sequence>
<dbReference type="GO" id="GO:0016757">
    <property type="term" value="F:glycosyltransferase activity"/>
    <property type="evidence" value="ECO:0007669"/>
    <property type="project" value="UniProtKB-KW"/>
</dbReference>
<proteinExistence type="predicted"/>
<dbReference type="Gene3D" id="3.30.1310.20">
    <property type="entry name" value="PRTase-like"/>
    <property type="match status" value="1"/>
</dbReference>
<dbReference type="EMBL" id="SPDS01000001">
    <property type="protein sequence ID" value="TFH57527.1"/>
    <property type="molecule type" value="Genomic_DNA"/>
</dbReference>
<reference evidence="2 3" key="1">
    <citation type="submission" date="2019-03" db="EMBL/GenBank/DDBJ databases">
        <title>Glutamicibacter sp. LJH19 genome.</title>
        <authorList>
            <person name="Sinai Borker S."/>
            <person name="Kumar R."/>
        </authorList>
    </citation>
    <scope>NUCLEOTIDE SEQUENCE [LARGE SCALE GENOMIC DNA]</scope>
    <source>
        <strain evidence="2 3">LJH19</strain>
    </source>
</reference>
<comment type="caution">
    <text evidence="2">The sequence shown here is derived from an EMBL/GenBank/DDBJ whole genome shotgun (WGS) entry which is preliminary data.</text>
</comment>
<dbReference type="Pfam" id="PF00156">
    <property type="entry name" value="Pribosyltran"/>
    <property type="match status" value="1"/>
</dbReference>
<organism evidence="2 3">
    <name type="scientific">Glutamicibacter arilaitensis</name>
    <dbReference type="NCBI Taxonomy" id="256701"/>
    <lineage>
        <taxon>Bacteria</taxon>
        <taxon>Bacillati</taxon>
        <taxon>Actinomycetota</taxon>
        <taxon>Actinomycetes</taxon>
        <taxon>Micrococcales</taxon>
        <taxon>Micrococcaceae</taxon>
        <taxon>Glutamicibacter</taxon>
    </lineage>
</organism>
<dbReference type="InterPro" id="IPR029057">
    <property type="entry name" value="PRTase-like"/>
</dbReference>
<evidence type="ECO:0000259" key="1">
    <source>
        <dbReference type="Pfam" id="PF00156"/>
    </source>
</evidence>
<dbReference type="SUPFAM" id="SSF53271">
    <property type="entry name" value="PRTase-like"/>
    <property type="match status" value="1"/>
</dbReference>